<feature type="region of interest" description="Disordered" evidence="1">
    <location>
        <begin position="1"/>
        <end position="24"/>
    </location>
</feature>
<gene>
    <name evidence="2" type="ORF">g.45494</name>
</gene>
<feature type="compositionally biased region" description="Polar residues" evidence="1">
    <location>
        <begin position="996"/>
        <end position="1013"/>
    </location>
</feature>
<feature type="compositionally biased region" description="Acidic residues" evidence="1">
    <location>
        <begin position="1"/>
        <end position="18"/>
    </location>
</feature>
<protein>
    <submittedName>
        <fullName evidence="2">Uncharacterized protein</fullName>
    </submittedName>
</protein>
<accession>A0A1B6I7H6</accession>
<feature type="region of interest" description="Disordered" evidence="1">
    <location>
        <begin position="97"/>
        <end position="447"/>
    </location>
</feature>
<feature type="compositionally biased region" description="Basic residues" evidence="1">
    <location>
        <begin position="195"/>
        <end position="205"/>
    </location>
</feature>
<reference evidence="2" key="1">
    <citation type="submission" date="2015-11" db="EMBL/GenBank/DDBJ databases">
        <title>De novo transcriptome assembly of four potential Pierce s Disease insect vectors from Arizona vineyards.</title>
        <authorList>
            <person name="Tassone E.E."/>
        </authorList>
    </citation>
    <scope>NUCLEOTIDE SEQUENCE</scope>
</reference>
<feature type="non-terminal residue" evidence="2">
    <location>
        <position position="1029"/>
    </location>
</feature>
<name>A0A1B6I7H6_9HEMI</name>
<feature type="compositionally biased region" description="Basic and acidic residues" evidence="1">
    <location>
        <begin position="317"/>
        <end position="346"/>
    </location>
</feature>
<feature type="compositionally biased region" description="Low complexity" evidence="1">
    <location>
        <begin position="163"/>
        <end position="175"/>
    </location>
</feature>
<feature type="compositionally biased region" description="Acidic residues" evidence="1">
    <location>
        <begin position="436"/>
        <end position="447"/>
    </location>
</feature>
<feature type="compositionally biased region" description="Basic and acidic residues" evidence="1">
    <location>
        <begin position="380"/>
        <end position="397"/>
    </location>
</feature>
<evidence type="ECO:0000256" key="1">
    <source>
        <dbReference type="SAM" id="MobiDB-lite"/>
    </source>
</evidence>
<feature type="compositionally biased region" description="Basic and acidic residues" evidence="1">
    <location>
        <begin position="146"/>
        <end position="162"/>
    </location>
</feature>
<sequence>MNESEQNEDEALDDDVEVDRESQQYKDKVEEIRCYLPTIQSLMIRCNDEEEDLVISRKTCVKKLSQLMKTFVSPKKKLAYSSMLKIERLLKSLTSKMKLQSRKSNGSPVNKSSSPHPSTSQDCTSSTPTPSTSRCDVSVSGVSSQKSEKVKLPEKLESDKGNSSKSSSTTQISNKSSKRKKLSNEETSTFTESKFKKKKSSFKSSKKFEDTPRKTSQVSSLDKAKRFKFGTSENLEFSSGPQEFLNRSLTPRPVPRQFAPVYQRGPTHSPRFPQNRFPQPRYPEPRYSGPRYSAPRYPDVRYPEPMYAEPRYTRPRYSSESKYPEVRFREPYQSRFPDPKSVERKFTTSGRNKYPLEKHGDLKALSSQVDSRHQQKARRRSLETREEPALFSDEHIRIVRRQATVSPENEEEKSRAGDEDVQKPKKCLQQKRKFDDEEDKEETGFDTEWEKNTTFSKRRVGTSLSPDINLDALGKQDGNYQKDEDTITLEKSKRKLEVLMQNRLASMNAGRISCTISNVTDNNRNLVTKGAEETSPCPLAVETVSPFSSTLDEMMSNLNAKYRTNRCQLNKNKEVENEKTSNTVKSVYNCDKANLCKKDKVNDKNENSHLSLENSHQSRSPPPVCSLLTGPNKVVPFLKDEDYDPGVTKLPWDNSNSTKSKIDPEVPNAYEMCDKGEPTVSSNASQWQHSSKPNLELPDVSFLSKTKDFETTKDLEMKKDKEEESDLSIPLHQKKVSDSTKSDFNTVKSVREQCNVNILSTFEKCDPTKRFDDKIQDPILNSPGKTCRELDNSNQLVNLKGIDDVSNKESLKLNQSLRSKLSEEITTLHKVGSSYGGALRGLINRDKMMPPGRIASLKPGTLIDLIQEEKPHRPVSRAKNRQIISQSIIDIPIQSSSSDVIKTTSSSKDCNDKSSDTNEILSKLSEQDLKKLIHENIGDLPIPTNLSFLVKKESDAQVSQNLKSSWGTNEITQQQFHVQAQNVPINNITLSSTANSTVTQKQNSQPNSWSPTHVNDLWKNVSSKDPRRE</sequence>
<proteinExistence type="predicted"/>
<feature type="compositionally biased region" description="Basic and acidic residues" evidence="1">
    <location>
        <begin position="412"/>
        <end position="423"/>
    </location>
</feature>
<feature type="compositionally biased region" description="Polar residues" evidence="1">
    <location>
        <begin position="679"/>
        <end position="693"/>
    </location>
</feature>
<feature type="compositionally biased region" description="Low complexity" evidence="1">
    <location>
        <begin position="270"/>
        <end position="279"/>
    </location>
</feature>
<organism evidence="2">
    <name type="scientific">Homalodisca liturata</name>
    <dbReference type="NCBI Taxonomy" id="320908"/>
    <lineage>
        <taxon>Eukaryota</taxon>
        <taxon>Metazoa</taxon>
        <taxon>Ecdysozoa</taxon>
        <taxon>Arthropoda</taxon>
        <taxon>Hexapoda</taxon>
        <taxon>Insecta</taxon>
        <taxon>Pterygota</taxon>
        <taxon>Neoptera</taxon>
        <taxon>Paraneoptera</taxon>
        <taxon>Hemiptera</taxon>
        <taxon>Auchenorrhyncha</taxon>
        <taxon>Membracoidea</taxon>
        <taxon>Cicadellidae</taxon>
        <taxon>Cicadellinae</taxon>
        <taxon>Proconiini</taxon>
        <taxon>Homalodisca</taxon>
    </lineage>
</organism>
<feature type="compositionally biased region" description="Polar residues" evidence="1">
    <location>
        <begin position="97"/>
        <end position="116"/>
    </location>
</feature>
<feature type="compositionally biased region" description="Polar residues" evidence="1">
    <location>
        <begin position="231"/>
        <end position="249"/>
    </location>
</feature>
<dbReference type="EMBL" id="GECU01024853">
    <property type="protein sequence ID" value="JAS82853.1"/>
    <property type="molecule type" value="Transcribed_RNA"/>
</dbReference>
<evidence type="ECO:0000313" key="2">
    <source>
        <dbReference type="EMBL" id="JAS82853.1"/>
    </source>
</evidence>
<feature type="region of interest" description="Disordered" evidence="1">
    <location>
        <begin position="676"/>
        <end position="699"/>
    </location>
</feature>
<feature type="compositionally biased region" description="Low complexity" evidence="1">
    <location>
        <begin position="117"/>
        <end position="133"/>
    </location>
</feature>
<feature type="region of interest" description="Disordered" evidence="1">
    <location>
        <begin position="996"/>
        <end position="1029"/>
    </location>
</feature>
<dbReference type="AlphaFoldDB" id="A0A1B6I7H6"/>